<protein>
    <submittedName>
        <fullName evidence="2">Uncharacterized protein</fullName>
    </submittedName>
</protein>
<dbReference type="EMBL" id="FQVY01000002">
    <property type="protein sequence ID" value="SHG10898.1"/>
    <property type="molecule type" value="Genomic_DNA"/>
</dbReference>
<sequence length="204" mass="22813">MNQFSRFPFIALILSLSFLFIPITRQEREMGEILVFENGKLSATGQLTSSTSTISIPVSVSNKEKSTNDTFENGTVMAEVKIGYQEDTDSKGKFYTLLFANCSCSLHGKQIFLWNKELTVVQRGIDSVTGERVEKYAQVTARSGKNPTLTCDFWPTIVGGRDAELSGARFSFRVGYPGGEYKDYTVEVRCQGNSLFFQKDFPKS</sequence>
<keyword evidence="4" id="KW-1185">Reference proteome</keyword>
<reference evidence="3" key="2">
    <citation type="submission" date="2016-11" db="EMBL/GenBank/DDBJ databases">
        <authorList>
            <person name="Jaros S."/>
            <person name="Januszkiewicz K."/>
            <person name="Wedrychowicz H."/>
        </authorList>
    </citation>
    <scope>NUCLEOTIDE SEQUENCE [LARGE SCALE GENOMIC DNA]</scope>
    <source>
        <strain evidence="3">DSM 4029</strain>
    </source>
</reference>
<dbReference type="AlphaFoldDB" id="A0AAQ1MDA6"/>
<accession>A0AAQ1MDA6</accession>
<reference evidence="2" key="1">
    <citation type="submission" date="2016-11" db="EMBL/GenBank/DDBJ databases">
        <authorList>
            <person name="Varghese N."/>
            <person name="Submissions S."/>
        </authorList>
    </citation>
    <scope>NUCLEOTIDE SEQUENCE</scope>
    <source>
        <strain evidence="2">DSM 4029</strain>
    </source>
</reference>
<evidence type="ECO:0000313" key="3">
    <source>
        <dbReference type="Proteomes" id="UP000184089"/>
    </source>
</evidence>
<dbReference type="Proteomes" id="UP000474718">
    <property type="component" value="Unassembled WGS sequence"/>
</dbReference>
<dbReference type="EMBL" id="WWVX01000002">
    <property type="protein sequence ID" value="MZL69061.1"/>
    <property type="molecule type" value="Genomic_DNA"/>
</dbReference>
<organism evidence="2 3">
    <name type="scientific">Bittarella massiliensis</name>
    <name type="common">ex Durand et al. 2017</name>
    <dbReference type="NCBI Taxonomy" id="1720313"/>
    <lineage>
        <taxon>Bacteria</taxon>
        <taxon>Bacillati</taxon>
        <taxon>Bacillota</taxon>
        <taxon>Clostridia</taxon>
        <taxon>Eubacteriales</taxon>
        <taxon>Oscillospiraceae</taxon>
        <taxon>Bittarella (ex Durand et al. 2017)</taxon>
    </lineage>
</organism>
<reference evidence="1 4" key="3">
    <citation type="journal article" date="2019" name="Nat. Med.">
        <title>A library of human gut bacterial isolates paired with longitudinal multiomics data enables mechanistic microbiome research.</title>
        <authorList>
            <person name="Poyet M."/>
            <person name="Groussin M."/>
            <person name="Gibbons S.M."/>
            <person name="Avila-Pacheco J."/>
            <person name="Jiang X."/>
            <person name="Kearney S.M."/>
            <person name="Perrotta A.R."/>
            <person name="Berdy B."/>
            <person name="Zhao S."/>
            <person name="Lieberman T.D."/>
            <person name="Swanson P.K."/>
            <person name="Smith M."/>
            <person name="Roesemann S."/>
            <person name="Alexander J.E."/>
            <person name="Rich S.A."/>
            <person name="Livny J."/>
            <person name="Vlamakis H."/>
            <person name="Clish C."/>
            <person name="Bullock K."/>
            <person name="Deik A."/>
            <person name="Scott J."/>
            <person name="Pierce K.A."/>
            <person name="Xavier R.J."/>
            <person name="Alm E.J."/>
        </authorList>
    </citation>
    <scope>NUCLEOTIDE SEQUENCE [LARGE SCALE GENOMIC DNA]</scope>
    <source>
        <strain evidence="1 4">BIOML-A2</strain>
    </source>
</reference>
<evidence type="ECO:0000313" key="4">
    <source>
        <dbReference type="Proteomes" id="UP000474718"/>
    </source>
</evidence>
<name>A0AAQ1MDA6_9FIRM</name>
<dbReference type="RefSeq" id="WP_021657957.1">
    <property type="nucleotide sequence ID" value="NZ_FQVY01000002.1"/>
</dbReference>
<dbReference type="Proteomes" id="UP000184089">
    <property type="component" value="Unassembled WGS sequence"/>
</dbReference>
<comment type="caution">
    <text evidence="2">The sequence shown here is derived from an EMBL/GenBank/DDBJ whole genome shotgun (WGS) entry which is preliminary data.</text>
</comment>
<proteinExistence type="predicted"/>
<evidence type="ECO:0000313" key="2">
    <source>
        <dbReference type="EMBL" id="SHG10898.1"/>
    </source>
</evidence>
<evidence type="ECO:0000313" key="1">
    <source>
        <dbReference type="EMBL" id="MZL69061.1"/>
    </source>
</evidence>
<gene>
    <name evidence="1" type="ORF">GT747_04660</name>
    <name evidence="2" type="ORF">SAMN05444424_1504</name>
</gene>